<feature type="compositionally biased region" description="Polar residues" evidence="1">
    <location>
        <begin position="321"/>
        <end position="331"/>
    </location>
</feature>
<protein>
    <submittedName>
        <fullName evidence="2">Uncharacterized protein</fullName>
    </submittedName>
</protein>
<feature type="region of interest" description="Disordered" evidence="1">
    <location>
        <begin position="160"/>
        <end position="219"/>
    </location>
</feature>
<feature type="compositionally biased region" description="Acidic residues" evidence="1">
    <location>
        <begin position="180"/>
        <end position="195"/>
    </location>
</feature>
<feature type="compositionally biased region" description="Polar residues" evidence="1">
    <location>
        <begin position="491"/>
        <end position="502"/>
    </location>
</feature>
<feature type="region of interest" description="Disordered" evidence="1">
    <location>
        <begin position="814"/>
        <end position="849"/>
    </location>
</feature>
<feature type="region of interest" description="Disordered" evidence="1">
    <location>
        <begin position="456"/>
        <end position="502"/>
    </location>
</feature>
<dbReference type="OrthoDB" id="6090679at2759"/>
<feature type="compositionally biased region" description="Polar residues" evidence="1">
    <location>
        <begin position="978"/>
        <end position="992"/>
    </location>
</feature>
<feature type="compositionally biased region" description="Polar residues" evidence="1">
    <location>
        <begin position="1104"/>
        <end position="1114"/>
    </location>
</feature>
<dbReference type="EMBL" id="UYJE01007805">
    <property type="protein sequence ID" value="VDI58020.1"/>
    <property type="molecule type" value="Genomic_DNA"/>
</dbReference>
<feature type="region of interest" description="Disordered" evidence="1">
    <location>
        <begin position="967"/>
        <end position="992"/>
    </location>
</feature>
<name>A0A8B6G358_MYTGA</name>
<keyword evidence="3" id="KW-1185">Reference proteome</keyword>
<proteinExistence type="predicted"/>
<feature type="region of interest" description="Disordered" evidence="1">
    <location>
        <begin position="304"/>
        <end position="331"/>
    </location>
</feature>
<evidence type="ECO:0000313" key="3">
    <source>
        <dbReference type="Proteomes" id="UP000596742"/>
    </source>
</evidence>
<organism evidence="2 3">
    <name type="scientific">Mytilus galloprovincialis</name>
    <name type="common">Mediterranean mussel</name>
    <dbReference type="NCBI Taxonomy" id="29158"/>
    <lineage>
        <taxon>Eukaryota</taxon>
        <taxon>Metazoa</taxon>
        <taxon>Spiralia</taxon>
        <taxon>Lophotrochozoa</taxon>
        <taxon>Mollusca</taxon>
        <taxon>Bivalvia</taxon>
        <taxon>Autobranchia</taxon>
        <taxon>Pteriomorphia</taxon>
        <taxon>Mytilida</taxon>
        <taxon>Mytiloidea</taxon>
        <taxon>Mytilidae</taxon>
        <taxon>Mytilinae</taxon>
        <taxon>Mytilus</taxon>
    </lineage>
</organism>
<feature type="region of interest" description="Disordered" evidence="1">
    <location>
        <begin position="412"/>
        <end position="434"/>
    </location>
</feature>
<feature type="compositionally biased region" description="Basic and acidic residues" evidence="1">
    <location>
        <begin position="458"/>
        <end position="470"/>
    </location>
</feature>
<gene>
    <name evidence="2" type="ORF">MGAL_10B085772</name>
</gene>
<feature type="region of interest" description="Disordered" evidence="1">
    <location>
        <begin position="1104"/>
        <end position="1123"/>
    </location>
</feature>
<comment type="caution">
    <text evidence="2">The sequence shown here is derived from an EMBL/GenBank/DDBJ whole genome shotgun (WGS) entry which is preliminary data.</text>
</comment>
<reference evidence="2" key="1">
    <citation type="submission" date="2018-11" db="EMBL/GenBank/DDBJ databases">
        <authorList>
            <person name="Alioto T."/>
            <person name="Alioto T."/>
        </authorList>
    </citation>
    <scope>NUCLEOTIDE SEQUENCE</scope>
</reference>
<dbReference type="Proteomes" id="UP000596742">
    <property type="component" value="Unassembled WGS sequence"/>
</dbReference>
<sequence length="1188" mass="136206">MAEDLKRFIFEEKDNLRRYRSNIDAIIRKYDRHFPDDAEIDLTTLTSSSFRDESVVKKLKSKPFGHSKLFTTKKKELSESGANGSCTAKDESVYSMITDGDSSLQETTINNWSPSDRYYSDVEETFTKETISQTCKAEPVTEEDSEFLALKTSYYEIISEQNDEPSDAETLSSYSSDSAGDMEDGSEDGDDEDSQTDDKGPHPIDIMDQDTSSLSSTEENVNALNKNYVQGIGPKKDRCAIYDEVDGFFPCKNIDKSGYTTTTRSGPREMIHPNIKINKSKNYATVETGKSINTNKLNIESKRSTTQGYSNKDEMFKPNFNYRTPENMQTSPMDYQQNERIEKWLEDINKVTGKNQVKSEINFTSGQGFQNPNQTYIVPENNKVMYNFHSEQNKTHKLNVNHKIRTGVQDHSTNTMLHTKKSPNINNKSSDLQISSGNEIGKSIKRIIPLTLASEVSNQEKRSREKENRNIKNKQRLSSDNTLTEDRDSLSELNKLQPSNSQVNGCERLFSRAPVITRFASPDRLYKKMKENKVGIAAKIIMTESNVQTEDKTKNNLQPVKRFTNEWKKPTTVLSPTQRKINEWENVDFILENDDINTKTSTLVETSRFSKERSNVAFSTPAIKFNEEKVHKKSTNVKELSLKPTSYVESHCIKEYGGFGMKPSIANRNFNQNNSSDMPPKSSSKFHKHNIVTESMFKAGINRKDIPDVNTIRQREQCYHDQNNPANFHIPASFQMAASEKWASPVRLQNLHKRTRRKFVPKENTTNLIELLFHPEEDVATILSPKSFHRKFDKPVDPKVKPVQETLTYLSTCSKKQSKKSSHRQLHQSGSIHRDWSKPKTNTTKSTFDQSIGSYQDASLYKSARDLSSIESYVNTSFCSPDLHIKNQQHTSQLQDTSKSVPAKLLQNCRSSEQSGLLMSPLEQRLHAVSRTKMKAKRSLHMIENCEQHVSMKTNEQQIKKYQNNGIESPFSEDQHTPSKNHPYSFNSNEQSPSTIFSRLLLSTPSPGGRKRFTKFKPSDQQSTQMDDLFNVTTKKDETFKKPFLDFRRTKTVPEVQCMFNRQSKTNLTRRYVSRENSKKQFLATSNVIQNEELISTEQNTHSLNTHFSKPTRTYSDKDQRKNDQERYIEHELCKDSNGNRRRELFQSTPMKSRTSDAFQLDNTMSTICDTISDDDSDCEVMTISTSP</sequence>
<evidence type="ECO:0000313" key="2">
    <source>
        <dbReference type="EMBL" id="VDI58020.1"/>
    </source>
</evidence>
<feature type="compositionally biased region" description="Basic residues" evidence="1">
    <location>
        <begin position="816"/>
        <end position="826"/>
    </location>
</feature>
<accession>A0A8B6G358</accession>
<feature type="compositionally biased region" description="Polar residues" evidence="1">
    <location>
        <begin position="839"/>
        <end position="849"/>
    </location>
</feature>
<feature type="compositionally biased region" description="Polar residues" evidence="1">
    <location>
        <begin position="209"/>
        <end position="219"/>
    </location>
</feature>
<evidence type="ECO:0000256" key="1">
    <source>
        <dbReference type="SAM" id="MobiDB-lite"/>
    </source>
</evidence>
<dbReference type="AlphaFoldDB" id="A0A8B6G358"/>